<evidence type="ECO:0000313" key="1">
    <source>
        <dbReference type="EMBL" id="TFK63533.1"/>
    </source>
</evidence>
<dbReference type="Proteomes" id="UP000308600">
    <property type="component" value="Unassembled WGS sequence"/>
</dbReference>
<dbReference type="EMBL" id="ML208518">
    <property type="protein sequence ID" value="TFK63533.1"/>
    <property type="molecule type" value="Genomic_DNA"/>
</dbReference>
<reference evidence="1 2" key="1">
    <citation type="journal article" date="2019" name="Nat. Ecol. Evol.">
        <title>Megaphylogeny resolves global patterns of mushroom evolution.</title>
        <authorList>
            <person name="Varga T."/>
            <person name="Krizsan K."/>
            <person name="Foldi C."/>
            <person name="Dima B."/>
            <person name="Sanchez-Garcia M."/>
            <person name="Sanchez-Ramirez S."/>
            <person name="Szollosi G.J."/>
            <person name="Szarkandi J.G."/>
            <person name="Papp V."/>
            <person name="Albert L."/>
            <person name="Andreopoulos W."/>
            <person name="Angelini C."/>
            <person name="Antonin V."/>
            <person name="Barry K.W."/>
            <person name="Bougher N.L."/>
            <person name="Buchanan P."/>
            <person name="Buyck B."/>
            <person name="Bense V."/>
            <person name="Catcheside P."/>
            <person name="Chovatia M."/>
            <person name="Cooper J."/>
            <person name="Damon W."/>
            <person name="Desjardin D."/>
            <person name="Finy P."/>
            <person name="Geml J."/>
            <person name="Haridas S."/>
            <person name="Hughes K."/>
            <person name="Justo A."/>
            <person name="Karasinski D."/>
            <person name="Kautmanova I."/>
            <person name="Kiss B."/>
            <person name="Kocsube S."/>
            <person name="Kotiranta H."/>
            <person name="LaButti K.M."/>
            <person name="Lechner B.E."/>
            <person name="Liimatainen K."/>
            <person name="Lipzen A."/>
            <person name="Lukacs Z."/>
            <person name="Mihaltcheva S."/>
            <person name="Morgado L.N."/>
            <person name="Niskanen T."/>
            <person name="Noordeloos M.E."/>
            <person name="Ohm R.A."/>
            <person name="Ortiz-Santana B."/>
            <person name="Ovrebo C."/>
            <person name="Racz N."/>
            <person name="Riley R."/>
            <person name="Savchenko A."/>
            <person name="Shiryaev A."/>
            <person name="Soop K."/>
            <person name="Spirin V."/>
            <person name="Szebenyi C."/>
            <person name="Tomsovsky M."/>
            <person name="Tulloss R.E."/>
            <person name="Uehling J."/>
            <person name="Grigoriev I.V."/>
            <person name="Vagvolgyi C."/>
            <person name="Papp T."/>
            <person name="Martin F.M."/>
            <person name="Miettinen O."/>
            <person name="Hibbett D.S."/>
            <person name="Nagy L.G."/>
        </authorList>
    </citation>
    <scope>NUCLEOTIDE SEQUENCE [LARGE SCALE GENOMIC DNA]</scope>
    <source>
        <strain evidence="1 2">NL-1719</strain>
    </source>
</reference>
<gene>
    <name evidence="1" type="ORF">BDN72DRAFT_902335</name>
</gene>
<name>A0ACD3ACC1_9AGAR</name>
<organism evidence="1 2">
    <name type="scientific">Pluteus cervinus</name>
    <dbReference type="NCBI Taxonomy" id="181527"/>
    <lineage>
        <taxon>Eukaryota</taxon>
        <taxon>Fungi</taxon>
        <taxon>Dikarya</taxon>
        <taxon>Basidiomycota</taxon>
        <taxon>Agaricomycotina</taxon>
        <taxon>Agaricomycetes</taxon>
        <taxon>Agaricomycetidae</taxon>
        <taxon>Agaricales</taxon>
        <taxon>Pluteineae</taxon>
        <taxon>Pluteaceae</taxon>
        <taxon>Pluteus</taxon>
    </lineage>
</organism>
<protein>
    <submittedName>
        <fullName evidence="1">WD40 repeat-like protein</fullName>
    </submittedName>
</protein>
<sequence length="1610" mass="177783">MSHSRVKSDNSLSADTGGMAKVFLHIIAASVKLETPTNHKIHLELLVPGDTKPKCVFKAKGNGQSITWDKEKYISITGPQVDLRVVEPHQFHKDKILSEHKILVDNILVAFTKKPDEVLVYAIPDSNMTITIKKDSLIEMLSKVTLPESLSDKVEKCQKVVEVVLGLGGPLFELHPAAQAVQTLFESVIKQLEQQKICYDGLSDFFQTMEDLLPHIQKIQEVEDFDSLKVVVKKILDHMKHSLETVLSYSQKSISGQFFHFVLHSDQQTQFSQLSSKFESLLQQYDKAFQAELASILSKDKVLKYLDRLNYVEIIPGGYCLDNTRVSTLSELQDWAQSKECPIFWLCGIAGTGKSTIATTFVQQLMENKQLAAFFTCHRDHKDLKNPLQLLRNICYRLAQVHKPYGRLVAQTIEQDAQFGSGMVSIKSFFTDFFERPIQKLGTVDSFAKPLVVVIDALDECGGPDERTELLECMTTFSELCNWIKLLVTSRQNPEIKELLAPVACQYIVEAGSSYGDIQLFVNSRCASFKLSSNDLERLATAAGGLFIWAQAACNYIKNSGMYQEALEQLLQLQGLQSGSQLHILYGTILSDAIDNNNPLAIKGYQSVMSMILLVARPVTITVLEHLLLANISQSVVRSVINKLHAILIIEEHDETVKVLHPSFAEYLLNENKDCPQIFQIQSVAGHAALYEASIHVLESQLKFNICNLASSYILNKDVDDLQDKIAKNISQELQYAAGFWLYHFAVYTENSDVKKSTDAKMESLLTTPSGLYWIEVISLLGEVHNILQVLFNASFRTSGPSTQLYRLLKEYYYFLTTFKQAIVDSTPHIYISGLALSPEQSQFAQIREQKFQNLFSLKSGNLKTWIQSILVIDVGSKVFSICYSPNGEHIVSGCGNGLLRLWDAETGKALMDLQKHTGNIVSVAYSPCGKFIVSGSSDHTIITWDAKTCKPVNGPLQGHTDGVLSVSYSPDGNYIVSGSGDKTLRIWDAQSGNLVMGPLVGHNGMIHCVKYSPDGQHIISESNLASQSTIIIWDAQHGRPIMDPLQGHTNAIISVDYSPNGKYIVSGSGDNTIKVWDAKTGKHLVNFIQSHTAVIWSVQFSHDSKFVLSASADKTIRVWDATTGNAVMNFQGHSDVVCQAIYSPDGCYIASGSLDHTIRIWDITSGTSKLEQPEGHTNRIWQVAYSPDGQHIASCSDDTTIRIWYAKTGKPAMVPIKTGSEGGRCVAYSPDGQFIASGSDDKMVNIWNSKTGKLVKGPLEGHTGSIQSIVWSPSGQHIVSGSVDHTIKIWHIETGETETLDGHTDAVFCVACSPDGKYIVSSSSDKTLLIWSTETKRPVLAPLTGHNNAIWTVVYSPDGKTIASGSCDETIRIWNAKTGQLILKVDQIDASFINTITYSPDGKYIASGSYDSEIKIWDTAPGASSTACPSWIHSGVMTIGYSPDGNNIVSGSIDGSLRVWNVRSALSQWQHITSPTLTDSGITSSGPNTKTLEVAGSSAQSNVLVSFSVQKHILPHTDNTSRSCIPCTGSFDPEDFNFIASAIMKGKVSEKEWLIFDDKHILWLPPHLRNNLLSHQIMVISPDLMEEQIVADWSTFASGDNWASILNDL</sequence>
<accession>A0ACD3ACC1</accession>
<keyword evidence="2" id="KW-1185">Reference proteome</keyword>
<evidence type="ECO:0000313" key="2">
    <source>
        <dbReference type="Proteomes" id="UP000308600"/>
    </source>
</evidence>
<proteinExistence type="predicted"/>